<dbReference type="InterPro" id="IPR008927">
    <property type="entry name" value="6-PGluconate_DH-like_C_sf"/>
</dbReference>
<protein>
    <submittedName>
        <fullName evidence="1">Uncharacterized protein</fullName>
    </submittedName>
</protein>
<dbReference type="Gene3D" id="3.40.50.720">
    <property type="entry name" value="NAD(P)-binding Rossmann-like Domain"/>
    <property type="match status" value="1"/>
</dbReference>
<sequence>MCDAKKIDFAKLREAANSKWNINIKEARKGINGKCLSKDTLIIDEFFRNNKFIKMAIKIDKQYKKILKNSKGKKL</sequence>
<evidence type="ECO:0000313" key="1">
    <source>
        <dbReference type="EMBL" id="OGD98785.1"/>
    </source>
</evidence>
<accession>A0A1F5H415</accession>
<proteinExistence type="predicted"/>
<organism evidence="1 2">
    <name type="scientific">Candidatus Curtissbacteria bacterium RIFCSPLOWO2_01_FULL_42_50</name>
    <dbReference type="NCBI Taxonomy" id="1797730"/>
    <lineage>
        <taxon>Bacteria</taxon>
        <taxon>Candidatus Curtissiibacteriota</taxon>
    </lineage>
</organism>
<dbReference type="AlphaFoldDB" id="A0A1F5H415"/>
<reference evidence="1 2" key="1">
    <citation type="journal article" date="2016" name="Nat. Commun.">
        <title>Thousands of microbial genomes shed light on interconnected biogeochemical processes in an aquifer system.</title>
        <authorList>
            <person name="Anantharaman K."/>
            <person name="Brown C.T."/>
            <person name="Hug L.A."/>
            <person name="Sharon I."/>
            <person name="Castelle C.J."/>
            <person name="Probst A.J."/>
            <person name="Thomas B.C."/>
            <person name="Singh A."/>
            <person name="Wilkins M.J."/>
            <person name="Karaoz U."/>
            <person name="Brodie E.L."/>
            <person name="Williams K.H."/>
            <person name="Hubbard S.S."/>
            <person name="Banfield J.F."/>
        </authorList>
    </citation>
    <scope>NUCLEOTIDE SEQUENCE [LARGE SCALE GENOMIC DNA]</scope>
</reference>
<comment type="caution">
    <text evidence="1">The sequence shown here is derived from an EMBL/GenBank/DDBJ whole genome shotgun (WGS) entry which is preliminary data.</text>
</comment>
<name>A0A1F5H415_9BACT</name>
<dbReference type="EMBL" id="MFBT01000031">
    <property type="protein sequence ID" value="OGD98785.1"/>
    <property type="molecule type" value="Genomic_DNA"/>
</dbReference>
<dbReference type="SUPFAM" id="SSF48179">
    <property type="entry name" value="6-phosphogluconate dehydrogenase C-terminal domain-like"/>
    <property type="match status" value="1"/>
</dbReference>
<gene>
    <name evidence="1" type="ORF">A3B54_03810</name>
</gene>
<evidence type="ECO:0000313" key="2">
    <source>
        <dbReference type="Proteomes" id="UP000177039"/>
    </source>
</evidence>
<dbReference type="Proteomes" id="UP000177039">
    <property type="component" value="Unassembled WGS sequence"/>
</dbReference>